<proteinExistence type="inferred from homology"/>
<dbReference type="Pfam" id="PF00106">
    <property type="entry name" value="adh_short"/>
    <property type="match status" value="1"/>
</dbReference>
<dbReference type="PANTHER" id="PTHR43976:SF16">
    <property type="entry name" value="SHORT-CHAIN DEHYDROGENASE_REDUCTASE FAMILY PROTEIN"/>
    <property type="match status" value="1"/>
</dbReference>
<dbReference type="PRINTS" id="PR00081">
    <property type="entry name" value="GDHRDH"/>
</dbReference>
<protein>
    <submittedName>
        <fullName evidence="4">SDR family oxidoreductase</fullName>
    </submittedName>
</protein>
<dbReference type="InterPro" id="IPR036291">
    <property type="entry name" value="NAD(P)-bd_dom_sf"/>
</dbReference>
<dbReference type="PROSITE" id="PS00061">
    <property type="entry name" value="ADH_SHORT"/>
    <property type="match status" value="1"/>
</dbReference>
<comment type="similarity">
    <text evidence="1 3">Belongs to the short-chain dehydrogenases/reductases (SDR) family.</text>
</comment>
<dbReference type="InterPro" id="IPR051911">
    <property type="entry name" value="SDR_oxidoreductase"/>
</dbReference>
<accession>A0ABX7S5S7</accession>
<evidence type="ECO:0000313" key="5">
    <source>
        <dbReference type="Proteomes" id="UP000671862"/>
    </source>
</evidence>
<dbReference type="Gene3D" id="3.40.50.720">
    <property type="entry name" value="NAD(P)-binding Rossmann-like Domain"/>
    <property type="match status" value="1"/>
</dbReference>
<dbReference type="PRINTS" id="PR00080">
    <property type="entry name" value="SDRFAMILY"/>
</dbReference>
<dbReference type="InterPro" id="IPR020904">
    <property type="entry name" value="Sc_DH/Rdtase_CS"/>
</dbReference>
<dbReference type="SUPFAM" id="SSF51735">
    <property type="entry name" value="NAD(P)-binding Rossmann-fold domains"/>
    <property type="match status" value="1"/>
</dbReference>
<keyword evidence="5" id="KW-1185">Reference proteome</keyword>
<sequence length="255" mass="28652">MKKTDKKVVIITGGNNGLGYYMAKALLEDGHKIAVFDISGENLTNLQEIYPENLLFCKCDVSIEDEVNLSVDKVIENWEKIDVLINNAALAIFKNFEHKNIEETKKEFSVNYFGYILMIKSVLPHMKKRGKGIIYNVSSGVGITGFAKIHGYASTKAAIETLTRTLAIEFEQYNISVNLIHPPLMRTKSASPLGIPPQMMEDPEITAKKLAKKIFADKKVLTPDFKTSVFLFISRMCPDAVGKFLSKMTEKNKTY</sequence>
<name>A0ABX7S5S7_9BACT</name>
<gene>
    <name evidence="4" type="ORF">JYK00_09380</name>
</gene>
<dbReference type="CDD" id="cd05233">
    <property type="entry name" value="SDR_c"/>
    <property type="match status" value="1"/>
</dbReference>
<dbReference type="RefSeq" id="WP_207566635.1">
    <property type="nucleotide sequence ID" value="NZ_CP071446.1"/>
</dbReference>
<reference evidence="4 5" key="1">
    <citation type="submission" date="2021-03" db="EMBL/GenBank/DDBJ databases">
        <title>Thermosipho ferrireducens sp.nov., an anaerobic thermophilic iron-reducing bacterium isolated from a deep-sea hydrothermal sulfide deposits.</title>
        <authorList>
            <person name="Zeng X."/>
            <person name="Chen Y."/>
            <person name="Shao Z."/>
        </authorList>
    </citation>
    <scope>NUCLEOTIDE SEQUENCE [LARGE SCALE GENOMIC DNA]</scope>
    <source>
        <strain evidence="4 5">JL129W03</strain>
    </source>
</reference>
<dbReference type="PANTHER" id="PTHR43976">
    <property type="entry name" value="SHORT CHAIN DEHYDROGENASE"/>
    <property type="match status" value="1"/>
</dbReference>
<keyword evidence="2" id="KW-0560">Oxidoreductase</keyword>
<evidence type="ECO:0000256" key="3">
    <source>
        <dbReference type="RuleBase" id="RU000363"/>
    </source>
</evidence>
<dbReference type="Proteomes" id="UP000671862">
    <property type="component" value="Chromosome"/>
</dbReference>
<dbReference type="InterPro" id="IPR002347">
    <property type="entry name" value="SDR_fam"/>
</dbReference>
<evidence type="ECO:0000256" key="2">
    <source>
        <dbReference type="ARBA" id="ARBA00023002"/>
    </source>
</evidence>
<dbReference type="EMBL" id="CP071446">
    <property type="protein sequence ID" value="QTA37914.1"/>
    <property type="molecule type" value="Genomic_DNA"/>
</dbReference>
<evidence type="ECO:0000313" key="4">
    <source>
        <dbReference type="EMBL" id="QTA37914.1"/>
    </source>
</evidence>
<evidence type="ECO:0000256" key="1">
    <source>
        <dbReference type="ARBA" id="ARBA00006484"/>
    </source>
</evidence>
<organism evidence="4 5">
    <name type="scientific">Thermosipho ferrireducens</name>
    <dbReference type="NCBI Taxonomy" id="2571116"/>
    <lineage>
        <taxon>Bacteria</taxon>
        <taxon>Thermotogati</taxon>
        <taxon>Thermotogota</taxon>
        <taxon>Thermotogae</taxon>
        <taxon>Thermotogales</taxon>
        <taxon>Fervidobacteriaceae</taxon>
        <taxon>Thermosipho</taxon>
    </lineage>
</organism>